<evidence type="ECO:0000313" key="8">
    <source>
        <dbReference type="EMBL" id="KAF7519030.1"/>
    </source>
</evidence>
<accession>A0A9P5GIY0</accession>
<keyword evidence="5" id="KW-0378">Hydrolase</keyword>
<comment type="caution">
    <text evidence="8">The sequence shown here is derived from an EMBL/GenBank/DDBJ whole genome shotgun (WGS) entry which is preliminary data.</text>
</comment>
<dbReference type="EMBL" id="JAAOZQ010000092">
    <property type="protein sequence ID" value="KAF7519030.1"/>
    <property type="molecule type" value="Genomic_DNA"/>
</dbReference>
<dbReference type="GO" id="GO:0140291">
    <property type="term" value="P:peptidyl-glutamate ADP-deribosylation"/>
    <property type="evidence" value="ECO:0007669"/>
    <property type="project" value="TreeGrafter"/>
</dbReference>
<dbReference type="EC" id="3.1.3.84" evidence="3"/>
<keyword evidence="9" id="KW-1185">Reference proteome</keyword>
<reference evidence="8" key="1">
    <citation type="submission" date="2020-02" db="EMBL/GenBank/DDBJ databases">
        <authorList>
            <person name="Lichtner F.J."/>
        </authorList>
    </citation>
    <scope>NUCLEOTIDE SEQUENCE</scope>
    <source>
        <strain evidence="8">G10</strain>
    </source>
</reference>
<name>A0A9P5GIY0_PENCR</name>
<dbReference type="Gene3D" id="3.40.220.10">
    <property type="entry name" value="Leucine Aminopeptidase, subunit E, domain 1"/>
    <property type="match status" value="1"/>
</dbReference>
<comment type="similarity">
    <text evidence="2">Belongs to the POA1 family.</text>
</comment>
<evidence type="ECO:0000256" key="3">
    <source>
        <dbReference type="ARBA" id="ARBA00012983"/>
    </source>
</evidence>
<dbReference type="SMART" id="SM00506">
    <property type="entry name" value="A1pp"/>
    <property type="match status" value="1"/>
</dbReference>
<dbReference type="PANTHER" id="PTHR12521:SF0">
    <property type="entry name" value="ADP-RIBOSE GLYCOHYDROLASE OARD1"/>
    <property type="match status" value="1"/>
</dbReference>
<feature type="domain" description="Macro" evidence="7">
    <location>
        <begin position="33"/>
        <end position="208"/>
    </location>
</feature>
<evidence type="ECO:0000256" key="2">
    <source>
        <dbReference type="ARBA" id="ARBA00006575"/>
    </source>
</evidence>
<dbReference type="Proteomes" id="UP000701341">
    <property type="component" value="Unassembled WGS sequence"/>
</dbReference>
<organism evidence="8 9">
    <name type="scientific">Penicillium crustosum</name>
    <name type="common">Blue mold fungus</name>
    <dbReference type="NCBI Taxonomy" id="36656"/>
    <lineage>
        <taxon>Eukaryota</taxon>
        <taxon>Fungi</taxon>
        <taxon>Dikarya</taxon>
        <taxon>Ascomycota</taxon>
        <taxon>Pezizomycotina</taxon>
        <taxon>Eurotiomycetes</taxon>
        <taxon>Eurotiomycetidae</taxon>
        <taxon>Eurotiales</taxon>
        <taxon>Aspergillaceae</taxon>
        <taxon>Penicillium</taxon>
    </lineage>
</organism>
<evidence type="ECO:0000256" key="4">
    <source>
        <dbReference type="ARBA" id="ARBA00019744"/>
    </source>
</evidence>
<sequence length="242" mass="27315">MSDAGDNQVAAIDRTDSDESLVLMTSSLPAVSFVQETPGDLFDAPNGAALIHACNCQGVWGAGIARAFRERYPGAYEIYRNHCLIYRDHPVTHTITDLRDDEPQPSLVVHCPLGTALIIPPQQSDFLLHRRRHWIICLFTSEYYGNRVDPEDMVVNSTFAALQDLSGQLQVRSQQASETGNERPRRLYSSRFCAGLFNVPWERIRKLIDIVGLHVNVYHPFEAGNRRVRPVRMARPSDIDLD</sequence>
<dbReference type="PANTHER" id="PTHR12521">
    <property type="entry name" value="PROTEIN C6ORF130"/>
    <property type="match status" value="1"/>
</dbReference>
<dbReference type="InterPro" id="IPR050892">
    <property type="entry name" value="ADP-ribose_metab_enzymes"/>
</dbReference>
<evidence type="ECO:0000256" key="5">
    <source>
        <dbReference type="ARBA" id="ARBA00022912"/>
    </source>
</evidence>
<evidence type="ECO:0000259" key="7">
    <source>
        <dbReference type="SMART" id="SM00506"/>
    </source>
</evidence>
<comment type="catalytic activity">
    <reaction evidence="6">
        <text>ADP-alpha-D-ribose 1''-phosphate + H2O = ADP-D-ribose + phosphate</text>
        <dbReference type="Rhea" id="RHEA:25029"/>
        <dbReference type="ChEBI" id="CHEBI:15377"/>
        <dbReference type="ChEBI" id="CHEBI:43474"/>
        <dbReference type="ChEBI" id="CHEBI:57967"/>
        <dbReference type="ChEBI" id="CHEBI:58753"/>
        <dbReference type="EC" id="3.1.3.84"/>
    </reaction>
</comment>
<dbReference type="GO" id="GO:0004721">
    <property type="term" value="F:phosphoprotein phosphatase activity"/>
    <property type="evidence" value="ECO:0007669"/>
    <property type="project" value="UniProtKB-KW"/>
</dbReference>
<evidence type="ECO:0000256" key="6">
    <source>
        <dbReference type="ARBA" id="ARBA00034427"/>
    </source>
</evidence>
<dbReference type="OrthoDB" id="2155246at2759"/>
<gene>
    <name evidence="8" type="ORF">PCG10_010397</name>
</gene>
<proteinExistence type="inferred from homology"/>
<dbReference type="InterPro" id="IPR043472">
    <property type="entry name" value="Macro_dom-like"/>
</dbReference>
<evidence type="ECO:0000256" key="1">
    <source>
        <dbReference type="ARBA" id="ARBA00002432"/>
    </source>
</evidence>
<dbReference type="InterPro" id="IPR002589">
    <property type="entry name" value="Macro_dom"/>
</dbReference>
<dbReference type="SUPFAM" id="SSF52949">
    <property type="entry name" value="Macro domain-like"/>
    <property type="match status" value="1"/>
</dbReference>
<comment type="function">
    <text evidence="1">Highly specific phosphatase involved in the metabolism of ADP-ribose 1''-phosphate (Appr1p) which is produced as a consequence of tRNA splicing.</text>
</comment>
<keyword evidence="5" id="KW-0904">Protein phosphatase</keyword>
<protein>
    <recommendedName>
        <fullName evidence="4">ADP-ribose 1''-phosphate phosphatase</fullName>
        <ecNumber evidence="3">3.1.3.84</ecNumber>
    </recommendedName>
</protein>
<evidence type="ECO:0000313" key="9">
    <source>
        <dbReference type="Proteomes" id="UP000701341"/>
    </source>
</evidence>
<dbReference type="AlphaFoldDB" id="A0A9P5GIY0"/>